<accession>A0A370I6U9</accession>
<evidence type="ECO:0000313" key="2">
    <source>
        <dbReference type="Proteomes" id="UP000254869"/>
    </source>
</evidence>
<evidence type="ECO:0000313" key="1">
    <source>
        <dbReference type="EMBL" id="RDI65831.1"/>
    </source>
</evidence>
<dbReference type="RefSeq" id="WP_062506361.1">
    <property type="nucleotide sequence ID" value="NZ_QQBC01000005.1"/>
</dbReference>
<gene>
    <name evidence="1" type="ORF">DFR76_105147</name>
</gene>
<comment type="caution">
    <text evidence="1">The sequence shown here is derived from an EMBL/GenBank/DDBJ whole genome shotgun (WGS) entry which is preliminary data.</text>
</comment>
<dbReference type="Proteomes" id="UP000254869">
    <property type="component" value="Unassembled WGS sequence"/>
</dbReference>
<proteinExistence type="predicted"/>
<dbReference type="AlphaFoldDB" id="A0A370I6U9"/>
<evidence type="ECO:0008006" key="3">
    <source>
        <dbReference type="Google" id="ProtNLM"/>
    </source>
</evidence>
<organism evidence="1 2">
    <name type="scientific">Nocardia pseudobrasiliensis</name>
    <dbReference type="NCBI Taxonomy" id="45979"/>
    <lineage>
        <taxon>Bacteria</taxon>
        <taxon>Bacillati</taxon>
        <taxon>Actinomycetota</taxon>
        <taxon>Actinomycetes</taxon>
        <taxon>Mycobacteriales</taxon>
        <taxon>Nocardiaceae</taxon>
        <taxon>Nocardia</taxon>
    </lineage>
</organism>
<name>A0A370I6U9_9NOCA</name>
<sequence length="99" mass="10611">MARTGAIGYLRRDVAGSRQHWEEIQIRSLAKRLGYDLRKTIAFGAHTDNPAHRLRAIVNSLGVAAVIVPSLAHFDGGEIPAPLRGATVITVADNSPAES</sequence>
<dbReference type="EMBL" id="QQBC01000005">
    <property type="protein sequence ID" value="RDI65831.1"/>
    <property type="molecule type" value="Genomic_DNA"/>
</dbReference>
<protein>
    <recommendedName>
        <fullName evidence="3">Resolvase-like protein</fullName>
    </recommendedName>
</protein>
<keyword evidence="2" id="KW-1185">Reference proteome</keyword>
<dbReference type="STRING" id="1210086.GCA_001613105_04196"/>
<reference evidence="1 2" key="1">
    <citation type="submission" date="2018-07" db="EMBL/GenBank/DDBJ databases">
        <title>Genomic Encyclopedia of Type Strains, Phase IV (KMG-IV): sequencing the most valuable type-strain genomes for metagenomic binning, comparative biology and taxonomic classification.</title>
        <authorList>
            <person name="Goeker M."/>
        </authorList>
    </citation>
    <scope>NUCLEOTIDE SEQUENCE [LARGE SCALE GENOMIC DNA]</scope>
    <source>
        <strain evidence="1 2">DSM 44290</strain>
    </source>
</reference>